<proteinExistence type="predicted"/>
<comment type="caution">
    <text evidence="1">The sequence shown here is derived from an EMBL/GenBank/DDBJ whole genome shotgun (WGS) entry which is preliminary data.</text>
</comment>
<name>A0A556U574_BAGYA</name>
<reference evidence="1 2" key="1">
    <citation type="journal article" date="2019" name="Genome Biol. Evol.">
        <title>Whole-Genome Sequencing of the Giant Devil Catfish, Bagarius yarrelli.</title>
        <authorList>
            <person name="Jiang W."/>
            <person name="Lv Y."/>
            <person name="Cheng L."/>
            <person name="Yang K."/>
            <person name="Chao B."/>
            <person name="Wang X."/>
            <person name="Li Y."/>
            <person name="Pan X."/>
            <person name="You X."/>
            <person name="Zhang Y."/>
            <person name="Yang J."/>
            <person name="Li J."/>
            <person name="Zhang X."/>
            <person name="Liu S."/>
            <person name="Sun C."/>
            <person name="Yang J."/>
            <person name="Shi Q."/>
        </authorList>
    </citation>
    <scope>NUCLEOTIDE SEQUENCE [LARGE SCALE GENOMIC DNA]</scope>
    <source>
        <strain evidence="1">JWS20170419001</strain>
        <tissue evidence="1">Muscle</tissue>
    </source>
</reference>
<gene>
    <name evidence="1" type="ORF">Baya_6172</name>
</gene>
<dbReference type="EMBL" id="VCAZ01000049">
    <property type="protein sequence ID" value="TSM77422.1"/>
    <property type="molecule type" value="Genomic_DNA"/>
</dbReference>
<dbReference type="Proteomes" id="UP000319801">
    <property type="component" value="Unassembled WGS sequence"/>
</dbReference>
<protein>
    <submittedName>
        <fullName evidence="1">Uncharacterized protein</fullName>
    </submittedName>
</protein>
<accession>A0A556U574</accession>
<evidence type="ECO:0000313" key="1">
    <source>
        <dbReference type="EMBL" id="TSM77422.1"/>
    </source>
</evidence>
<keyword evidence="2" id="KW-1185">Reference proteome</keyword>
<organism evidence="1 2">
    <name type="scientific">Bagarius yarrelli</name>
    <name type="common">Goonch</name>
    <name type="synonym">Bagrus yarrelli</name>
    <dbReference type="NCBI Taxonomy" id="175774"/>
    <lineage>
        <taxon>Eukaryota</taxon>
        <taxon>Metazoa</taxon>
        <taxon>Chordata</taxon>
        <taxon>Craniata</taxon>
        <taxon>Vertebrata</taxon>
        <taxon>Euteleostomi</taxon>
        <taxon>Actinopterygii</taxon>
        <taxon>Neopterygii</taxon>
        <taxon>Teleostei</taxon>
        <taxon>Ostariophysi</taxon>
        <taxon>Siluriformes</taxon>
        <taxon>Sisoridae</taxon>
        <taxon>Sisorinae</taxon>
        <taxon>Bagarius</taxon>
    </lineage>
</organism>
<dbReference type="AlphaFoldDB" id="A0A556U574"/>
<dbReference type="OrthoDB" id="8845305at2759"/>
<evidence type="ECO:0000313" key="2">
    <source>
        <dbReference type="Proteomes" id="UP000319801"/>
    </source>
</evidence>
<sequence length="141" mass="16250">MTFYHTTGTFPGYLRMFSGSQRTQRQFRGKFCLDKTKSNYPEFAWSLISAEEVWAETHGVMDMARGSSQGWEEGRFVLVNASAMEGPWVLSPWLRSLHRPCGLDVTVFLHPRQKGRYKVWLIERDKPPLVLLTTESPHITG</sequence>